<sequence>MGKQRRPLSATTTKAKESLLTPSRKCIARQLDSLSRRLELYADHGADVVMPLLRELTTLLHFEGLGGGRCRRSYSPACREAAAVAIAKLVKLGLTFVIKPQTYYLGEHLLAALESIIPDAPHLTAADEAIYIILLEVIATTRGGIAPSCCYQVIGATAADGTEYRDVILTQHKALLRRAEILLQSCDDLRQHSVLFLLSFYKPLAPPSCSVGCWMRLMGVAIGVSLRQPAPHELDVADSMLRTADVNISGAIRAGREVEVFAAIEEYLAPCVGPLVMVLTWSGDVALKRRAMSLIGWIFYFTYKPCIEGCAPSSVQAEVDKVLRQPVRVLSADPLALNTMAMLLGDTHAGGDDVISNMHVPLYIANHLSDPSLHEGAEGHLNALIEAGWVRAIVGLIRDDRLLSIEAFVKYTLPGCIYALHNMAQCDEQVLCETSGVSVVGAVCELLVKHARGDIDMIEESDMQNPESVINAILWLINEFVPYGERQIDQGKLSTNVPRVLVLQLPSIKELMTMPRGLQRLPREVFQQLDWLYAASREEQHMRCRAEEIAQAFALWPAAGE</sequence>
<reference evidence="1 2" key="1">
    <citation type="submission" date="2014-11" db="EMBL/GenBank/DDBJ databases">
        <authorList>
            <person name="Zhu J."/>
            <person name="Qi W."/>
            <person name="Song R."/>
        </authorList>
    </citation>
    <scope>NUCLEOTIDE SEQUENCE [LARGE SCALE GENOMIC DNA]</scope>
</reference>
<name>A0A0G4EQN7_VITBC</name>
<keyword evidence="2" id="KW-1185">Reference proteome</keyword>
<dbReference type="VEuPathDB" id="CryptoDB:Vbra_12621"/>
<organism evidence="1 2">
    <name type="scientific">Vitrella brassicaformis (strain CCMP3155)</name>
    <dbReference type="NCBI Taxonomy" id="1169540"/>
    <lineage>
        <taxon>Eukaryota</taxon>
        <taxon>Sar</taxon>
        <taxon>Alveolata</taxon>
        <taxon>Colpodellida</taxon>
        <taxon>Vitrellaceae</taxon>
        <taxon>Vitrella</taxon>
    </lineage>
</organism>
<dbReference type="InParanoid" id="A0A0G4EQN7"/>
<evidence type="ECO:0000313" key="2">
    <source>
        <dbReference type="Proteomes" id="UP000041254"/>
    </source>
</evidence>
<accession>A0A0G4EQN7</accession>
<dbReference type="PhylomeDB" id="A0A0G4EQN7"/>
<proteinExistence type="predicted"/>
<dbReference type="EMBL" id="CDMY01000283">
    <property type="protein sequence ID" value="CEL99553.1"/>
    <property type="molecule type" value="Genomic_DNA"/>
</dbReference>
<dbReference type="AlphaFoldDB" id="A0A0G4EQN7"/>
<gene>
    <name evidence="1" type="ORF">Vbra_12621</name>
</gene>
<protein>
    <submittedName>
        <fullName evidence="1">Uncharacterized protein</fullName>
    </submittedName>
</protein>
<dbReference type="Proteomes" id="UP000041254">
    <property type="component" value="Unassembled WGS sequence"/>
</dbReference>
<evidence type="ECO:0000313" key="1">
    <source>
        <dbReference type="EMBL" id="CEL99553.1"/>
    </source>
</evidence>